<dbReference type="AlphaFoldDB" id="A0A4R1XGT9"/>
<reference evidence="2 3" key="1">
    <citation type="submission" date="2019-03" db="EMBL/GenBank/DDBJ databases">
        <title>Genomic analyses of the natural microbiome of Caenorhabditis elegans.</title>
        <authorList>
            <person name="Samuel B."/>
        </authorList>
    </citation>
    <scope>NUCLEOTIDE SEQUENCE [LARGE SCALE GENOMIC DNA]</scope>
    <source>
        <strain evidence="2 3">JUb89</strain>
    </source>
</reference>
<evidence type="ECO:0000313" key="3">
    <source>
        <dbReference type="Proteomes" id="UP000294963"/>
    </source>
</evidence>
<sequence length="149" mass="17630">MEWFFSKVIVTNNSLDIFILFLIPFNALMVFIKLYFNKIYIRRNIESFSLFFFGNTGALKDNIATTLGVIFIMAYYTNIFLDFISNKTLFPSRDDLLNKPFKFFPNAYAENLTIFKKKHANWIKINFSFDLFNTVCCGGILIYFFLYIN</sequence>
<feature type="transmembrane region" description="Helical" evidence="1">
    <location>
        <begin position="17"/>
        <end position="36"/>
    </location>
</feature>
<evidence type="ECO:0000313" key="2">
    <source>
        <dbReference type="EMBL" id="TCM61180.1"/>
    </source>
</evidence>
<accession>A0A4R1XGT9</accession>
<keyword evidence="3" id="KW-1185">Reference proteome</keyword>
<organism evidence="2 3">
    <name type="scientific">Acinetobacter calcoaceticus</name>
    <dbReference type="NCBI Taxonomy" id="471"/>
    <lineage>
        <taxon>Bacteria</taxon>
        <taxon>Pseudomonadati</taxon>
        <taxon>Pseudomonadota</taxon>
        <taxon>Gammaproteobacteria</taxon>
        <taxon>Moraxellales</taxon>
        <taxon>Moraxellaceae</taxon>
        <taxon>Acinetobacter</taxon>
        <taxon>Acinetobacter calcoaceticus/baumannii complex</taxon>
    </lineage>
</organism>
<proteinExistence type="predicted"/>
<keyword evidence="1" id="KW-0812">Transmembrane</keyword>
<comment type="caution">
    <text evidence="2">The sequence shown here is derived from an EMBL/GenBank/DDBJ whole genome shotgun (WGS) entry which is preliminary data.</text>
</comment>
<protein>
    <submittedName>
        <fullName evidence="2">Uncharacterized protein</fullName>
    </submittedName>
</protein>
<dbReference type="EMBL" id="SLVJ01000029">
    <property type="protein sequence ID" value="TCM61180.1"/>
    <property type="molecule type" value="Genomic_DNA"/>
</dbReference>
<keyword evidence="1" id="KW-0472">Membrane</keyword>
<name>A0A4R1XGT9_ACICA</name>
<keyword evidence="1" id="KW-1133">Transmembrane helix</keyword>
<feature type="transmembrane region" description="Helical" evidence="1">
    <location>
        <begin position="127"/>
        <end position="148"/>
    </location>
</feature>
<dbReference type="Proteomes" id="UP000294963">
    <property type="component" value="Unassembled WGS sequence"/>
</dbReference>
<evidence type="ECO:0000256" key="1">
    <source>
        <dbReference type="SAM" id="Phobius"/>
    </source>
</evidence>
<gene>
    <name evidence="2" type="ORF">EC844_12933</name>
</gene>